<dbReference type="SUPFAM" id="SSF81665">
    <property type="entry name" value="Calcium ATPase, transmembrane domain M"/>
    <property type="match status" value="1"/>
</dbReference>
<evidence type="ECO:0000256" key="6">
    <source>
        <dbReference type="ARBA" id="ARBA00022692"/>
    </source>
</evidence>
<dbReference type="Proteomes" id="UP000294862">
    <property type="component" value="Unassembled WGS sequence"/>
</dbReference>
<dbReference type="PRINTS" id="PR00943">
    <property type="entry name" value="CUATPASE"/>
</dbReference>
<dbReference type="PROSITE" id="PS00154">
    <property type="entry name" value="ATPASE_E1_E2"/>
    <property type="match status" value="1"/>
</dbReference>
<dbReference type="SUPFAM" id="SSF56784">
    <property type="entry name" value="HAD-like"/>
    <property type="match status" value="1"/>
</dbReference>
<dbReference type="SUPFAM" id="SSF55008">
    <property type="entry name" value="HMA, heavy metal-associated domain"/>
    <property type="match status" value="1"/>
</dbReference>
<protein>
    <submittedName>
        <fullName evidence="17">Cu2+-exporting ATPase</fullName>
    </submittedName>
</protein>
<feature type="transmembrane region" description="Helical" evidence="15">
    <location>
        <begin position="245"/>
        <end position="263"/>
    </location>
</feature>
<keyword evidence="18" id="KW-1185">Reference proteome</keyword>
<dbReference type="OrthoDB" id="9814270at2"/>
<dbReference type="Pfam" id="PF00122">
    <property type="entry name" value="E1-E2_ATPase"/>
    <property type="match status" value="1"/>
</dbReference>
<dbReference type="NCBIfam" id="TIGR01494">
    <property type="entry name" value="ATPase_P-type"/>
    <property type="match status" value="1"/>
</dbReference>
<dbReference type="InterPro" id="IPR006121">
    <property type="entry name" value="HMA_dom"/>
</dbReference>
<keyword evidence="4 15" id="KW-1003">Cell membrane</keyword>
<dbReference type="InterPro" id="IPR021993">
    <property type="entry name" value="ATPase-cat-bd"/>
</dbReference>
<evidence type="ECO:0000256" key="1">
    <source>
        <dbReference type="ARBA" id="ARBA00004651"/>
    </source>
</evidence>
<dbReference type="Gene3D" id="2.70.150.10">
    <property type="entry name" value="Calcium-transporting ATPase, cytoplasmic transduction domain A"/>
    <property type="match status" value="1"/>
</dbReference>
<comment type="similarity">
    <text evidence="2 15">Belongs to the cation transport ATPase (P-type) (TC 3.A.3) family. Type IB subfamily.</text>
</comment>
<dbReference type="NCBIfam" id="TIGR01525">
    <property type="entry name" value="ATPase-IB_hvy"/>
    <property type="match status" value="1"/>
</dbReference>
<reference evidence="17 18" key="1">
    <citation type="journal article" date="2015" name="Stand. Genomic Sci.">
        <title>Genomic Encyclopedia of Bacterial and Archaeal Type Strains, Phase III: the genomes of soil and plant-associated and newly described type strains.</title>
        <authorList>
            <person name="Whitman W.B."/>
            <person name="Woyke T."/>
            <person name="Klenk H.P."/>
            <person name="Zhou Y."/>
            <person name="Lilburn T.G."/>
            <person name="Beck B.J."/>
            <person name="De Vos P."/>
            <person name="Vandamme P."/>
            <person name="Eisen J.A."/>
            <person name="Garrity G."/>
            <person name="Hugenholtz P."/>
            <person name="Kyrpides N.C."/>
        </authorList>
    </citation>
    <scope>NUCLEOTIDE SEQUENCE [LARGE SCALE GENOMIC DNA]</scope>
    <source>
        <strain evidence="17 18">A3</strain>
    </source>
</reference>
<dbReference type="NCBIfam" id="TIGR01512">
    <property type="entry name" value="ATPase-IB2_Cd"/>
    <property type="match status" value="1"/>
</dbReference>
<evidence type="ECO:0000256" key="9">
    <source>
        <dbReference type="ARBA" id="ARBA00022840"/>
    </source>
</evidence>
<keyword evidence="10" id="KW-0460">Magnesium</keyword>
<evidence type="ECO:0000256" key="10">
    <source>
        <dbReference type="ARBA" id="ARBA00022842"/>
    </source>
</evidence>
<organism evidence="17 18">
    <name type="scientific">Dokdonella fugitiva</name>
    <dbReference type="NCBI Taxonomy" id="328517"/>
    <lineage>
        <taxon>Bacteria</taxon>
        <taxon>Pseudomonadati</taxon>
        <taxon>Pseudomonadota</taxon>
        <taxon>Gammaproteobacteria</taxon>
        <taxon>Lysobacterales</taxon>
        <taxon>Rhodanobacteraceae</taxon>
        <taxon>Dokdonella</taxon>
    </lineage>
</organism>
<feature type="transmembrane region" description="Helical" evidence="15">
    <location>
        <begin position="200"/>
        <end position="224"/>
    </location>
</feature>
<evidence type="ECO:0000256" key="7">
    <source>
        <dbReference type="ARBA" id="ARBA00022723"/>
    </source>
</evidence>
<evidence type="ECO:0000256" key="8">
    <source>
        <dbReference type="ARBA" id="ARBA00022741"/>
    </source>
</evidence>
<comment type="caution">
    <text evidence="17">The sequence shown here is derived from an EMBL/GenBank/DDBJ whole genome shotgun (WGS) entry which is preliminary data.</text>
</comment>
<dbReference type="SUPFAM" id="SSF81653">
    <property type="entry name" value="Calcium ATPase, transduction domain A"/>
    <property type="match status" value="1"/>
</dbReference>
<accession>A0A4R2IF20</accession>
<keyword evidence="6 15" id="KW-0812">Transmembrane</keyword>
<evidence type="ECO:0000313" key="17">
    <source>
        <dbReference type="EMBL" id="TCO43301.1"/>
    </source>
</evidence>
<dbReference type="PANTHER" id="PTHR43520:SF5">
    <property type="entry name" value="CATION-TRANSPORTING P-TYPE ATPASE-RELATED"/>
    <property type="match status" value="1"/>
</dbReference>
<sequence>MAGACFHCGEPVGDGTPLLATVGGQAHAVCCIGCRAAVEWIDGLGLADYYRLREGAGTRAAPADDFAEWDRPRLARRHVRELDAGRCEATVLVEGMHCSACAWLIERALSRCEGVHEATVSPLVQRVRVAFDPRRTRLSVLLAALARLGYRPHPLEGDRVDALRTSERRAAMKRLIVAGFGAMQAMMYAVALYAGAFDGIAPAVAAFLRWMGMLVATPVVLYAARPFFAGALREWRARRLSMDTPVALAIGAIYTGSVVATVLGEGEVYFDSVSMFVFLLLLGRYVELRARQRAGEVADALVRLQPATAQRLVDGTCETVGVHELEPGEVVRVGAGATIPVDGVLHGARCRVDESLLTGESAACLREAGDEVVAGSVALDGPIEVEVRRVGPATVLSTLARMVERAAAARPRVARLADAAAARFVLRVLAATGVVALAWMIFDPSRAFASAVAVLVISCPCAFALAAPAALTRAVGVLARRGVMVVDADALEALARVERFVFDKTGTLTEPAIDLARMRIARGSRASALAAAAALEQGSTHPFARALRDAARGLALPAITAVRETGGGVAGHLGGRTLRLGRAEFALAAGDDGDALVLADDDGEIARFPVVERVRDGARAAIDALHAAGIACEIVSGDHAHRVRRVATTLGIAGWRAGATPADKLAHIAALRDRGVAVAAVGDGVNDGPVLGGADVAIALGDGAAIAQAASGIVLSGPDLGHLVEAREVARCMLAVVRRNLRWTLVYNLLAIPLAALGFVPPWLAAIGMSASSLIVVVNTFAIGHHRAARRPSAVAPAPPLPRTQPA</sequence>
<feature type="transmembrane region" description="Helical" evidence="15">
    <location>
        <begin position="175"/>
        <end position="194"/>
    </location>
</feature>
<dbReference type="EMBL" id="SLWQ01000001">
    <property type="protein sequence ID" value="TCO43301.1"/>
    <property type="molecule type" value="Genomic_DNA"/>
</dbReference>
<keyword evidence="11" id="KW-1278">Translocase</keyword>
<feature type="transmembrane region" description="Helical" evidence="15">
    <location>
        <begin position="741"/>
        <end position="760"/>
    </location>
</feature>
<dbReference type="InterPro" id="IPR059000">
    <property type="entry name" value="ATPase_P-type_domA"/>
</dbReference>
<keyword evidence="3" id="KW-0813">Transport</keyword>
<keyword evidence="7 15" id="KW-0479">Metal-binding</keyword>
<dbReference type="NCBIfam" id="TIGR01511">
    <property type="entry name" value="ATPase-IB1_Cu"/>
    <property type="match status" value="1"/>
</dbReference>
<evidence type="ECO:0000256" key="11">
    <source>
        <dbReference type="ARBA" id="ARBA00022967"/>
    </source>
</evidence>
<keyword evidence="9 15" id="KW-0067">ATP-binding</keyword>
<evidence type="ECO:0000256" key="12">
    <source>
        <dbReference type="ARBA" id="ARBA00022989"/>
    </source>
</evidence>
<evidence type="ECO:0000259" key="16">
    <source>
        <dbReference type="PROSITE" id="PS50846"/>
    </source>
</evidence>
<dbReference type="Gene3D" id="3.40.1110.10">
    <property type="entry name" value="Calcium-transporting ATPase, cytoplasmic domain N"/>
    <property type="match status" value="1"/>
</dbReference>
<feature type="transmembrane region" description="Helical" evidence="15">
    <location>
        <begin position="448"/>
        <end position="471"/>
    </location>
</feature>
<dbReference type="InterPro" id="IPR036412">
    <property type="entry name" value="HAD-like_sf"/>
</dbReference>
<dbReference type="GO" id="GO:0005524">
    <property type="term" value="F:ATP binding"/>
    <property type="evidence" value="ECO:0007669"/>
    <property type="project" value="UniProtKB-UniRule"/>
</dbReference>
<evidence type="ECO:0000313" key="18">
    <source>
        <dbReference type="Proteomes" id="UP000294862"/>
    </source>
</evidence>
<dbReference type="GO" id="GO:0005507">
    <property type="term" value="F:copper ion binding"/>
    <property type="evidence" value="ECO:0007669"/>
    <property type="project" value="TreeGrafter"/>
</dbReference>
<dbReference type="PROSITE" id="PS50846">
    <property type="entry name" value="HMA_2"/>
    <property type="match status" value="1"/>
</dbReference>
<dbReference type="Pfam" id="PF12156">
    <property type="entry name" value="ATPase-cat_bd"/>
    <property type="match status" value="1"/>
</dbReference>
<dbReference type="AlphaFoldDB" id="A0A4R2IF20"/>
<keyword evidence="5" id="KW-0597">Phosphoprotein</keyword>
<dbReference type="InterPro" id="IPR036163">
    <property type="entry name" value="HMA_dom_sf"/>
</dbReference>
<evidence type="ECO:0000256" key="15">
    <source>
        <dbReference type="RuleBase" id="RU362081"/>
    </source>
</evidence>
<comment type="subcellular location">
    <subcellularLocation>
        <location evidence="1">Cell membrane</location>
        <topology evidence="1">Multi-pass membrane protein</topology>
    </subcellularLocation>
</comment>
<evidence type="ECO:0000256" key="4">
    <source>
        <dbReference type="ARBA" id="ARBA00022475"/>
    </source>
</evidence>
<evidence type="ECO:0000256" key="3">
    <source>
        <dbReference type="ARBA" id="ARBA00022448"/>
    </source>
</evidence>
<proteinExistence type="inferred from homology"/>
<dbReference type="InterPro" id="IPR023299">
    <property type="entry name" value="ATPase_P-typ_cyto_dom_N"/>
</dbReference>
<feature type="transmembrane region" description="Helical" evidence="15">
    <location>
        <begin position="269"/>
        <end position="286"/>
    </location>
</feature>
<feature type="domain" description="HMA" evidence="16">
    <location>
        <begin position="87"/>
        <end position="153"/>
    </location>
</feature>
<dbReference type="InterPro" id="IPR027256">
    <property type="entry name" value="P-typ_ATPase_IB"/>
</dbReference>
<dbReference type="RefSeq" id="WP_131993531.1">
    <property type="nucleotide sequence ID" value="NZ_SLWQ01000001.1"/>
</dbReference>
<evidence type="ECO:0000256" key="13">
    <source>
        <dbReference type="ARBA" id="ARBA00023065"/>
    </source>
</evidence>
<dbReference type="InterPro" id="IPR001757">
    <property type="entry name" value="P_typ_ATPase"/>
</dbReference>
<dbReference type="PANTHER" id="PTHR43520">
    <property type="entry name" value="ATP7, ISOFORM B"/>
    <property type="match status" value="1"/>
</dbReference>
<keyword evidence="13" id="KW-0406">Ion transport</keyword>
<dbReference type="GO" id="GO:0005886">
    <property type="term" value="C:plasma membrane"/>
    <property type="evidence" value="ECO:0007669"/>
    <property type="project" value="UniProtKB-SubCell"/>
</dbReference>
<gene>
    <name evidence="17" type="ORF">EV148_101724</name>
</gene>
<dbReference type="InterPro" id="IPR008250">
    <property type="entry name" value="ATPase_P-typ_transduc_dom_A_sf"/>
</dbReference>
<keyword evidence="8 15" id="KW-0547">Nucleotide-binding</keyword>
<dbReference type="GO" id="GO:0055070">
    <property type="term" value="P:copper ion homeostasis"/>
    <property type="evidence" value="ECO:0007669"/>
    <property type="project" value="TreeGrafter"/>
</dbReference>
<dbReference type="Gene3D" id="3.30.70.100">
    <property type="match status" value="1"/>
</dbReference>
<dbReference type="InterPro" id="IPR023298">
    <property type="entry name" value="ATPase_P-typ_TM_dom_sf"/>
</dbReference>
<dbReference type="GO" id="GO:0043682">
    <property type="term" value="F:P-type divalent copper transporter activity"/>
    <property type="evidence" value="ECO:0007669"/>
    <property type="project" value="TreeGrafter"/>
</dbReference>
<name>A0A4R2IF20_9GAMM</name>
<dbReference type="PRINTS" id="PR00119">
    <property type="entry name" value="CATATPASE"/>
</dbReference>
<dbReference type="GO" id="GO:0016887">
    <property type="term" value="F:ATP hydrolysis activity"/>
    <property type="evidence" value="ECO:0007669"/>
    <property type="project" value="InterPro"/>
</dbReference>
<evidence type="ECO:0000256" key="14">
    <source>
        <dbReference type="ARBA" id="ARBA00023136"/>
    </source>
</evidence>
<keyword evidence="14 15" id="KW-0472">Membrane</keyword>
<feature type="transmembrane region" description="Helical" evidence="15">
    <location>
        <begin position="424"/>
        <end position="442"/>
    </location>
</feature>
<keyword evidence="12 15" id="KW-1133">Transmembrane helix</keyword>
<dbReference type="Pfam" id="PF00702">
    <property type="entry name" value="Hydrolase"/>
    <property type="match status" value="1"/>
</dbReference>
<dbReference type="Gene3D" id="3.40.50.1000">
    <property type="entry name" value="HAD superfamily/HAD-like"/>
    <property type="match status" value="1"/>
</dbReference>
<evidence type="ECO:0000256" key="5">
    <source>
        <dbReference type="ARBA" id="ARBA00022553"/>
    </source>
</evidence>
<evidence type="ECO:0000256" key="2">
    <source>
        <dbReference type="ARBA" id="ARBA00006024"/>
    </source>
</evidence>
<dbReference type="InterPro" id="IPR018303">
    <property type="entry name" value="ATPase_P-typ_P_site"/>
</dbReference>
<dbReference type="Pfam" id="PF00403">
    <property type="entry name" value="HMA"/>
    <property type="match status" value="1"/>
</dbReference>
<dbReference type="InterPro" id="IPR023214">
    <property type="entry name" value="HAD_sf"/>
</dbReference>
<dbReference type="CDD" id="cd00371">
    <property type="entry name" value="HMA"/>
    <property type="match status" value="1"/>
</dbReference>